<dbReference type="Pfam" id="PF10270">
    <property type="entry name" value="MMgT"/>
    <property type="match status" value="1"/>
</dbReference>
<dbReference type="PANTHER" id="PTHR21181:SF14">
    <property type="entry name" value="MEMBRANE MAGNESIUM TRANSPORTER 2"/>
    <property type="match status" value="1"/>
</dbReference>
<evidence type="ECO:0000313" key="7">
    <source>
        <dbReference type="Ensembl" id="ENSRNOP00000085801.1"/>
    </source>
</evidence>
<gene>
    <name evidence="7 9" type="primary">Mmgt2</name>
</gene>
<dbReference type="RGD" id="1311260">
    <property type="gene designation" value="Mmgt2"/>
</dbReference>
<dbReference type="GeneID" id="303211"/>
<dbReference type="OMA" id="HRGRVMF"/>
<keyword evidence="3" id="KW-0812">Transmembrane</keyword>
<dbReference type="Ensembl" id="ENSRNOT00000127389.1">
    <property type="protein sequence ID" value="ENSRNOP00000111760.1"/>
    <property type="gene ID" value="ENSRNOG00000069117.2"/>
</dbReference>
<dbReference type="InterPro" id="IPR018937">
    <property type="entry name" value="MMgT"/>
</dbReference>
<dbReference type="Ensembl" id="ENSRNOT00000116354.2">
    <property type="protein sequence ID" value="ENSRNOP00000079403.1"/>
    <property type="gene ID" value="ENSRNOG00000069117.2"/>
</dbReference>
<dbReference type="RefSeq" id="XP_038941899.1">
    <property type="nucleotide sequence ID" value="XM_039085971.2"/>
</dbReference>
<reference evidence="8" key="2">
    <citation type="submission" date="2023-12" db="EMBL/GenBank/DDBJ databases">
        <authorList>
            <consortium name="Genome Reference Consortium"/>
            <person name="Doris P.A."/>
            <person name="Kalbfleisch T."/>
            <person name="Li K."/>
            <person name="Howe K."/>
            <person name="Wood J."/>
        </authorList>
    </citation>
    <scope>NUCLEOTIDE SEQUENCE [LARGE SCALE GENOMIC DNA]</scope>
    <source>
        <strain evidence="8">Brown Norway</strain>
    </source>
</reference>
<evidence type="ECO:0000256" key="3">
    <source>
        <dbReference type="ARBA" id="ARBA00022692"/>
    </source>
</evidence>
<dbReference type="Ensembl" id="ENSRNOT00000147238.1">
    <property type="protein sequence ID" value="ENSRNOP00000109175.1"/>
    <property type="gene ID" value="ENSRNOG00000069117.2"/>
</dbReference>
<dbReference type="GeneTree" id="ENSGT00510000047104"/>
<reference evidence="7" key="4">
    <citation type="submission" date="2025-05" db="UniProtKB">
        <authorList>
            <consortium name="Ensembl"/>
        </authorList>
    </citation>
    <scope>IDENTIFICATION</scope>
    <source>
        <strain evidence="7">Brown Norway</strain>
    </source>
</reference>
<dbReference type="Ensembl" id="ENSRNOT00000126473.1">
    <property type="protein sequence ID" value="ENSRNOP00000101917.1"/>
    <property type="gene ID" value="ENSRNOG00000069117.2"/>
</dbReference>
<comment type="subcellular location">
    <subcellularLocation>
        <location evidence="1">Early endosome membrane</location>
        <topology evidence="1">Multi-pass membrane protein</topology>
    </subcellularLocation>
</comment>
<dbReference type="RefSeq" id="XP_038941897.1">
    <property type="nucleotide sequence ID" value="XM_039085969.2"/>
</dbReference>
<feature type="chain" id="PRO_5044692081" evidence="6">
    <location>
        <begin position="21"/>
        <end position="124"/>
    </location>
</feature>
<dbReference type="Proteomes" id="UP000002494">
    <property type="component" value="Chromosome 10"/>
</dbReference>
<evidence type="ECO:0000256" key="4">
    <source>
        <dbReference type="ARBA" id="ARBA00022989"/>
    </source>
</evidence>
<proteinExistence type="inferred from homology"/>
<keyword evidence="8" id="KW-1185">Reference proteome</keyword>
<reference evidence="7 8" key="1">
    <citation type="journal article" date="2004" name="Nature">
        <title>Genome sequence of the Brown Norway rat yields insights into mammalian evolution.</title>
        <authorList>
            <consortium name="Rat Genome Sequencing Project Consortium"/>
            <person name="Gibbs R.A."/>
            <person name="Weinstock G.M."/>
            <person name="Metzker M.L."/>
            <person name="Muzny D.M."/>
            <person name="Sodergren E.J."/>
            <person name="Scherer S."/>
            <person name="Scott G."/>
            <person name="Steffen D."/>
            <person name="Worley K.C."/>
            <person name="Burch P.E."/>
            <person name="Okwuonu G."/>
            <person name="Hines S."/>
            <person name="Lewis L."/>
            <person name="Deramo C."/>
            <person name="Delgado O."/>
            <person name="Dugan-Rocha S."/>
            <person name="Miner G."/>
            <person name="Morgan M."/>
            <person name="Hawes A."/>
            <person name="Gill R."/>
            <person name="Holt R.A."/>
            <person name="Adams M.D."/>
            <person name="Amanatides P.G."/>
            <person name="Baden-Tillson H."/>
            <person name="Barnstead M."/>
            <person name="Chin S."/>
            <person name="Evans C.A."/>
            <person name="Ferriera S."/>
            <person name="Fosler C."/>
            <person name="Glodek A."/>
            <person name="Gu Z."/>
            <person name="Jennings D."/>
            <person name="Kraft C.L."/>
            <person name="Nguyen T."/>
            <person name="Pfannkoch C.M."/>
            <person name="Sitter C."/>
            <person name="Sutton G.G."/>
            <person name="Venter J.C."/>
            <person name="Woodage T."/>
            <person name="Smith D."/>
            <person name="Lee H.-M."/>
            <person name="Gustafson E."/>
            <person name="Cahill P."/>
            <person name="Kana A."/>
            <person name="Doucette-Stamm L."/>
            <person name="Weinstock K."/>
            <person name="Fechtel K."/>
            <person name="Weiss R.B."/>
            <person name="Dunn D.M."/>
            <person name="Green E.D."/>
            <person name="Blakesley R.W."/>
            <person name="Bouffard G.G."/>
            <person name="De Jong P.J."/>
            <person name="Osoegawa K."/>
            <person name="Zhu B."/>
            <person name="Marra M."/>
            <person name="Schein J."/>
            <person name="Bosdet I."/>
            <person name="Fjell C."/>
            <person name="Jones S."/>
            <person name="Krzywinski M."/>
            <person name="Mathewson C."/>
            <person name="Siddiqui A."/>
            <person name="Wye N."/>
            <person name="McPherson J."/>
            <person name="Zhao S."/>
            <person name="Fraser C.M."/>
            <person name="Shetty J."/>
            <person name="Shatsman S."/>
            <person name="Geer K."/>
            <person name="Chen Y."/>
            <person name="Abramzon S."/>
            <person name="Nierman W.C."/>
            <person name="Havlak P.H."/>
            <person name="Chen R."/>
            <person name="Durbin K.J."/>
            <person name="Egan A."/>
            <person name="Ren Y."/>
            <person name="Song X.-Z."/>
            <person name="Li B."/>
            <person name="Liu Y."/>
            <person name="Qin X."/>
            <person name="Cawley S."/>
            <person name="Cooney A.J."/>
            <person name="D'Souza L.M."/>
            <person name="Martin K."/>
            <person name="Wu J.Q."/>
            <person name="Gonzalez-Garay M.L."/>
            <person name="Jackson A.R."/>
            <person name="Kalafus K.J."/>
            <person name="McLeod M.P."/>
            <person name="Milosavljevic A."/>
            <person name="Virk D."/>
            <person name="Volkov A."/>
            <person name="Wheeler D.A."/>
            <person name="Zhang Z."/>
            <person name="Bailey J.A."/>
            <person name="Eichler E.E."/>
            <person name="Tuzun E."/>
            <person name="Birney E."/>
            <person name="Mongin E."/>
            <person name="Ureta-Vidal A."/>
            <person name="Woodwark C."/>
            <person name="Zdobnov E."/>
            <person name="Bork P."/>
            <person name="Suyama M."/>
            <person name="Torrents D."/>
            <person name="Alexandersson M."/>
            <person name="Trask B.J."/>
            <person name="Young J.M."/>
            <person name="Huang H."/>
            <person name="Wang H."/>
            <person name="Xing H."/>
            <person name="Daniels S."/>
            <person name="Gietzen D."/>
            <person name="Schmidt J."/>
            <person name="Stevens K."/>
            <person name="Vitt U."/>
            <person name="Wingrove J."/>
            <person name="Camara F."/>
            <person name="Mar Alba M."/>
            <person name="Abril J.F."/>
            <person name="Guigo R."/>
            <person name="Smit A."/>
            <person name="Dubchak I."/>
            <person name="Rubin E.M."/>
            <person name="Couronne O."/>
            <person name="Poliakov A."/>
            <person name="Huebner N."/>
            <person name="Ganten D."/>
            <person name="Goesele C."/>
            <person name="Hummel O."/>
            <person name="Kreitler T."/>
            <person name="Lee Y.-A."/>
            <person name="Monti J."/>
            <person name="Schulz H."/>
            <person name="Zimdahl H."/>
            <person name="Himmelbauer H."/>
            <person name="Lehrach H."/>
            <person name="Jacob H.J."/>
            <person name="Bromberg S."/>
            <person name="Gullings-Handley J."/>
            <person name="Jensen-Seaman M.I."/>
            <person name="Kwitek A.E."/>
            <person name="Lazar J."/>
            <person name="Pasko D."/>
            <person name="Tonellato P.J."/>
            <person name="Twigger S."/>
            <person name="Ponting C.P."/>
            <person name="Duarte J.M."/>
            <person name="Rice S."/>
            <person name="Goodstadt L."/>
            <person name="Beatson S.A."/>
            <person name="Emes R.D."/>
            <person name="Winter E.E."/>
            <person name="Webber C."/>
            <person name="Brandt P."/>
            <person name="Nyakatura G."/>
            <person name="Adetobi M."/>
            <person name="Chiaromonte F."/>
            <person name="Elnitski L."/>
            <person name="Eswara P."/>
            <person name="Hardison R.C."/>
            <person name="Hou M."/>
            <person name="Kolbe D."/>
            <person name="Makova K."/>
            <person name="Miller W."/>
            <person name="Nekrutenko A."/>
            <person name="Riemer C."/>
            <person name="Schwartz S."/>
            <person name="Taylor J."/>
            <person name="Yang S."/>
            <person name="Zhang Y."/>
            <person name="Lindpaintner K."/>
            <person name="Andrews T.D."/>
            <person name="Caccamo M."/>
            <person name="Clamp M."/>
            <person name="Clarke L."/>
            <person name="Curwen V."/>
            <person name="Durbin R.M."/>
            <person name="Eyras E."/>
            <person name="Searle S.M."/>
            <person name="Cooper G.M."/>
            <person name="Batzoglou S."/>
            <person name="Brudno M."/>
            <person name="Sidow A."/>
            <person name="Stone E.A."/>
            <person name="Payseur B.A."/>
            <person name="Bourque G."/>
            <person name="Lopez-Otin C."/>
            <person name="Puente X.S."/>
            <person name="Chakrabarti K."/>
            <person name="Chatterji S."/>
            <person name="Dewey C."/>
            <person name="Pachter L."/>
            <person name="Bray N."/>
            <person name="Yap V.B."/>
            <person name="Caspi A."/>
            <person name="Tesler G."/>
            <person name="Pevzner P.A."/>
            <person name="Haussler D."/>
            <person name="Roskin K.M."/>
            <person name="Baertsch R."/>
            <person name="Clawson H."/>
            <person name="Furey T.S."/>
            <person name="Hinrichs A.S."/>
            <person name="Karolchik D."/>
            <person name="Kent W.J."/>
            <person name="Rosenbloom K.R."/>
            <person name="Trumbower H."/>
            <person name="Weirauch M."/>
            <person name="Cooper D.N."/>
            <person name="Stenson P.D."/>
            <person name="Ma B."/>
            <person name="Brent M."/>
            <person name="Arumugam M."/>
            <person name="Shteynberg D."/>
            <person name="Copley R.R."/>
            <person name="Taylor M.S."/>
            <person name="Riethman H."/>
            <person name="Mudunuri U."/>
            <person name="Peterson J."/>
            <person name="Guyer M."/>
            <person name="Felsenfeld A."/>
            <person name="Old S."/>
            <person name="Mockrin S."/>
            <person name="Collins F.S."/>
        </authorList>
    </citation>
    <scope>NUCLEOTIDE SEQUENCE [LARGE SCALE GENOMIC DNA]</scope>
    <source>
        <strain evidence="7 8">Brown Norway</strain>
    </source>
</reference>
<organism evidence="7 8">
    <name type="scientific">Rattus norvegicus</name>
    <name type="common">Rat</name>
    <dbReference type="NCBI Taxonomy" id="10116"/>
    <lineage>
        <taxon>Eukaryota</taxon>
        <taxon>Metazoa</taxon>
        <taxon>Chordata</taxon>
        <taxon>Craniata</taxon>
        <taxon>Vertebrata</taxon>
        <taxon>Euteleostomi</taxon>
        <taxon>Mammalia</taxon>
        <taxon>Eutheria</taxon>
        <taxon>Euarchontoglires</taxon>
        <taxon>Glires</taxon>
        <taxon>Rodentia</taxon>
        <taxon>Myomorpha</taxon>
        <taxon>Muroidea</taxon>
        <taxon>Muridae</taxon>
        <taxon>Murinae</taxon>
        <taxon>Rattus</taxon>
    </lineage>
</organism>
<dbReference type="KEGG" id="rno:303211"/>
<evidence type="ECO:0000256" key="2">
    <source>
        <dbReference type="ARBA" id="ARBA00006109"/>
    </source>
</evidence>
<keyword evidence="5" id="KW-0472">Membrane</keyword>
<evidence type="ECO:0000313" key="8">
    <source>
        <dbReference type="Proteomes" id="UP000002494"/>
    </source>
</evidence>
<dbReference type="Ensembl" id="ENSRNOT00000143183.1">
    <property type="protein sequence ID" value="ENSRNOP00000104641.1"/>
    <property type="gene ID" value="ENSRNOG00000069117.2"/>
</dbReference>
<evidence type="ECO:0000313" key="9">
    <source>
        <dbReference type="RGD" id="1311260"/>
    </source>
</evidence>
<keyword evidence="4" id="KW-1133">Transmembrane helix</keyword>
<evidence type="ECO:0000256" key="5">
    <source>
        <dbReference type="ARBA" id="ARBA00023136"/>
    </source>
</evidence>
<dbReference type="Ensembl" id="ENSRNOT00000172078.1">
    <property type="protein sequence ID" value="ENSRNOP00000108901.1"/>
    <property type="gene ID" value="ENSRNOG00000069117.2"/>
</dbReference>
<sequence>MVAWLWKVLVGVGLSALAHAAFSAAQHRSHMRLAEMKYEPLPTDIVLQTLLAFALTCYGVVHTAGDFRDRDATSELKNVTFDTLRNRPSFYVFQHSGSSLLQPSDTTRSSNLNVPSSDDIRLKF</sequence>
<reference evidence="8" key="3">
    <citation type="submission" date="2024-01" db="EMBL/GenBank/DDBJ databases">
        <title>GRCr8: a new rat reference genome assembly contstructed from accurate long reads and long range scaffolding.</title>
        <authorList>
            <person name="Doris P.A."/>
            <person name="Kalbfleisch T."/>
            <person name="Li K."/>
            <person name="Howe K."/>
            <person name="Wood J."/>
        </authorList>
    </citation>
    <scope>NUCLEOTIDE SEQUENCE [LARGE SCALE GENOMIC DNA]</scope>
    <source>
        <strain evidence="8">Brown Norway</strain>
    </source>
</reference>
<accession>A0A8I6A4V9</accession>
<evidence type="ECO:0000256" key="1">
    <source>
        <dbReference type="ARBA" id="ARBA00004520"/>
    </source>
</evidence>
<dbReference type="Ensembl" id="ENSRNOT00000118425.2">
    <property type="protein sequence ID" value="ENSRNOP00000092726.1"/>
    <property type="gene ID" value="ENSRNOG00000069117.2"/>
</dbReference>
<comment type="similarity">
    <text evidence="2">Belongs to the membrane magnesium transporter (TC 1.A.67) family.</text>
</comment>
<name>A0A8I6A4V9_RAT</name>
<dbReference type="RefSeq" id="NP_001013989.2">
    <property type="nucleotide sequence ID" value="NM_001013967.2"/>
</dbReference>
<dbReference type="PANTHER" id="PTHR21181">
    <property type="match status" value="1"/>
</dbReference>
<dbReference type="GO" id="GO:0031901">
    <property type="term" value="C:early endosome membrane"/>
    <property type="evidence" value="ECO:0007669"/>
    <property type="project" value="UniProtKB-SubCell"/>
</dbReference>
<feature type="signal peptide" evidence="6">
    <location>
        <begin position="1"/>
        <end position="20"/>
    </location>
</feature>
<dbReference type="Ensembl" id="ENSRNOT00000107468.2">
    <property type="protein sequence ID" value="ENSRNOP00000081126.1"/>
    <property type="gene ID" value="ENSRNOG00000069117.2"/>
</dbReference>
<keyword evidence="6" id="KW-0732">Signal</keyword>
<dbReference type="Ensembl" id="ENSRNOT00000102374.2">
    <property type="protein sequence ID" value="ENSRNOP00000085801.1"/>
    <property type="gene ID" value="ENSRNOG00000069117.2"/>
</dbReference>
<dbReference type="OrthoDB" id="44756at2759"/>
<evidence type="ECO:0000256" key="6">
    <source>
        <dbReference type="SAM" id="SignalP"/>
    </source>
</evidence>
<dbReference type="Ensembl" id="ENSRNOT00000114290.2">
    <property type="protein sequence ID" value="ENSRNOP00000078496.1"/>
    <property type="gene ID" value="ENSRNOG00000069117.2"/>
</dbReference>
<protein>
    <submittedName>
        <fullName evidence="7">Membrane magnesium transporter 2</fullName>
    </submittedName>
</protein>
<dbReference type="AlphaFoldDB" id="A0A8I6A4V9"/>
<dbReference type="CTD" id="216829"/>